<dbReference type="InterPro" id="IPR023213">
    <property type="entry name" value="CAT-like_dom_sf"/>
</dbReference>
<dbReference type="InterPro" id="IPR011053">
    <property type="entry name" value="Single_hybrid_motif"/>
</dbReference>
<comment type="similarity">
    <text evidence="3 9">Belongs to the 2-oxoacid dehydrogenase family.</text>
</comment>
<feature type="region of interest" description="Disordered" evidence="10">
    <location>
        <begin position="225"/>
        <end position="244"/>
    </location>
</feature>
<evidence type="ECO:0000256" key="2">
    <source>
        <dbReference type="ARBA" id="ARBA00004305"/>
    </source>
</evidence>
<dbReference type="PROSITE" id="PS50968">
    <property type="entry name" value="BIOTINYL_LIPOYL"/>
    <property type="match status" value="1"/>
</dbReference>
<dbReference type="GO" id="GO:0005759">
    <property type="term" value="C:mitochondrial matrix"/>
    <property type="evidence" value="ECO:0007669"/>
    <property type="project" value="UniProtKB-SubCell"/>
</dbReference>
<evidence type="ECO:0000256" key="9">
    <source>
        <dbReference type="RuleBase" id="RU003423"/>
    </source>
</evidence>
<dbReference type="SUPFAM" id="SSF52777">
    <property type="entry name" value="CoA-dependent acyltransferases"/>
    <property type="match status" value="1"/>
</dbReference>
<dbReference type="InterPro" id="IPR001078">
    <property type="entry name" value="2-oxoacid_DH_actylTfrase"/>
</dbReference>
<evidence type="ECO:0000259" key="12">
    <source>
        <dbReference type="PROSITE" id="PS51826"/>
    </source>
</evidence>
<dbReference type="GO" id="GO:0031405">
    <property type="term" value="F:lipoic acid binding"/>
    <property type="evidence" value="ECO:0007669"/>
    <property type="project" value="TreeGrafter"/>
</dbReference>
<feature type="region of interest" description="Disordered" evidence="10">
    <location>
        <begin position="116"/>
        <end position="181"/>
    </location>
</feature>
<proteinExistence type="inferred from homology"/>
<dbReference type="FunFam" id="2.40.50.100:FF:000013">
    <property type="entry name" value="Dihydrolipoamide acetyltransferase component of pyruvate dehydrogenase complex"/>
    <property type="match status" value="1"/>
</dbReference>
<dbReference type="SUPFAM" id="SSF47005">
    <property type="entry name" value="Peripheral subunit-binding domain of 2-oxo acid dehydrogenase complex"/>
    <property type="match status" value="1"/>
</dbReference>
<gene>
    <name evidence="13" type="ORF">CSOL1703_00007720</name>
</gene>
<protein>
    <recommendedName>
        <fullName evidence="9">Dihydrolipoamide acetyltransferase component of pyruvate dehydrogenase complex</fullName>
        <ecNumber evidence="9">2.3.1.-</ecNumber>
    </recommendedName>
</protein>
<dbReference type="SUPFAM" id="SSF51230">
    <property type="entry name" value="Single hybrid motif"/>
    <property type="match status" value="1"/>
</dbReference>
<evidence type="ECO:0000256" key="5">
    <source>
        <dbReference type="ARBA" id="ARBA00022823"/>
    </source>
</evidence>
<reference evidence="14" key="1">
    <citation type="submission" date="2019-06" db="EMBL/GenBank/DDBJ databases">
        <authorList>
            <person name="Broberg M."/>
        </authorList>
    </citation>
    <scope>NUCLEOTIDE SEQUENCE [LARGE SCALE GENOMIC DNA]</scope>
</reference>
<evidence type="ECO:0000256" key="4">
    <source>
        <dbReference type="ARBA" id="ARBA00022679"/>
    </source>
</evidence>
<dbReference type="EC" id="2.3.1.-" evidence="9"/>
<dbReference type="OrthoDB" id="15567at2759"/>
<dbReference type="Pfam" id="PF00198">
    <property type="entry name" value="2-oxoacid_dh"/>
    <property type="match status" value="1"/>
</dbReference>
<feature type="compositionally biased region" description="Polar residues" evidence="10">
    <location>
        <begin position="158"/>
        <end position="172"/>
    </location>
</feature>
<evidence type="ECO:0000256" key="6">
    <source>
        <dbReference type="ARBA" id="ARBA00022946"/>
    </source>
</evidence>
<dbReference type="Gene3D" id="3.30.559.10">
    <property type="entry name" value="Chloramphenicol acetyltransferase-like domain"/>
    <property type="match status" value="1"/>
</dbReference>
<evidence type="ECO:0000259" key="11">
    <source>
        <dbReference type="PROSITE" id="PS50968"/>
    </source>
</evidence>
<dbReference type="FunFam" id="3.30.559.10:FF:000007">
    <property type="entry name" value="Dihydrolipoamide acetyltransferase component of pyruvate dehydrogenase complex"/>
    <property type="match status" value="1"/>
</dbReference>
<keyword evidence="5 9" id="KW-0450">Lipoyl</keyword>
<dbReference type="InterPro" id="IPR036625">
    <property type="entry name" value="E3-bd_dom_sf"/>
</dbReference>
<feature type="domain" description="Peripheral subunit-binding (PSBD)" evidence="12">
    <location>
        <begin position="183"/>
        <end position="220"/>
    </location>
</feature>
<dbReference type="Pfam" id="PF02817">
    <property type="entry name" value="E3_binding"/>
    <property type="match status" value="1"/>
</dbReference>
<dbReference type="InterPro" id="IPR050743">
    <property type="entry name" value="2-oxoacid_DH_E2_comp"/>
</dbReference>
<dbReference type="Gene3D" id="4.10.320.10">
    <property type="entry name" value="E3-binding domain"/>
    <property type="match status" value="1"/>
</dbReference>
<dbReference type="InterPro" id="IPR000089">
    <property type="entry name" value="Biotin_lipoyl"/>
</dbReference>
<accession>A0A9N9ZL82</accession>
<dbReference type="Gene3D" id="2.40.50.100">
    <property type="match status" value="1"/>
</dbReference>
<reference evidence="13 14" key="2">
    <citation type="submission" date="2021-10" db="EMBL/GenBank/DDBJ databases">
        <authorList>
            <person name="Piombo E."/>
        </authorList>
    </citation>
    <scope>NUCLEOTIDE SEQUENCE [LARGE SCALE GENOMIC DNA]</scope>
</reference>
<evidence type="ECO:0000256" key="7">
    <source>
        <dbReference type="ARBA" id="ARBA00023128"/>
    </source>
</evidence>
<dbReference type="Pfam" id="PF00364">
    <property type="entry name" value="Biotin_lipoyl"/>
    <property type="match status" value="1"/>
</dbReference>
<feature type="compositionally biased region" description="Basic and acidic residues" evidence="10">
    <location>
        <begin position="136"/>
        <end position="149"/>
    </location>
</feature>
<dbReference type="GO" id="GO:0045333">
    <property type="term" value="P:cellular respiration"/>
    <property type="evidence" value="ECO:0007669"/>
    <property type="project" value="UniProtKB-ARBA"/>
</dbReference>
<dbReference type="Proteomes" id="UP000775872">
    <property type="component" value="Unassembled WGS sequence"/>
</dbReference>
<dbReference type="PANTHER" id="PTHR43178:SF5">
    <property type="entry name" value="LIPOAMIDE ACYLTRANSFERASE COMPONENT OF BRANCHED-CHAIN ALPHA-KETO ACID DEHYDROGENASE COMPLEX, MITOCHONDRIAL"/>
    <property type="match status" value="1"/>
</dbReference>
<dbReference type="CDD" id="cd06849">
    <property type="entry name" value="lipoyl_domain"/>
    <property type="match status" value="1"/>
</dbReference>
<dbReference type="AlphaFoldDB" id="A0A9N9ZL82"/>
<evidence type="ECO:0000256" key="1">
    <source>
        <dbReference type="ARBA" id="ARBA00001938"/>
    </source>
</evidence>
<dbReference type="PROSITE" id="PS00189">
    <property type="entry name" value="LIPOYL"/>
    <property type="match status" value="1"/>
</dbReference>
<evidence type="ECO:0000256" key="3">
    <source>
        <dbReference type="ARBA" id="ARBA00007317"/>
    </source>
</evidence>
<keyword evidence="4 9" id="KW-0808">Transferase</keyword>
<comment type="subcellular location">
    <subcellularLocation>
        <location evidence="2">Mitochondrion matrix</location>
    </subcellularLocation>
</comment>
<dbReference type="EMBL" id="CABFOC020000091">
    <property type="protein sequence ID" value="CAH0058697.1"/>
    <property type="molecule type" value="Genomic_DNA"/>
</dbReference>
<comment type="cofactor">
    <cofactor evidence="1 9">
        <name>(R)-lipoate</name>
        <dbReference type="ChEBI" id="CHEBI:83088"/>
    </cofactor>
</comment>
<dbReference type="PANTHER" id="PTHR43178">
    <property type="entry name" value="DIHYDROLIPOAMIDE ACETYLTRANSFERASE COMPONENT OF PYRUVATE DEHYDROGENASE COMPLEX"/>
    <property type="match status" value="1"/>
</dbReference>
<keyword evidence="6" id="KW-0809">Transit peptide</keyword>
<dbReference type="GO" id="GO:0016407">
    <property type="term" value="F:acetyltransferase activity"/>
    <property type="evidence" value="ECO:0007669"/>
    <property type="project" value="TreeGrafter"/>
</dbReference>
<organism evidence="13 14">
    <name type="scientific">Clonostachys solani</name>
    <dbReference type="NCBI Taxonomy" id="160281"/>
    <lineage>
        <taxon>Eukaryota</taxon>
        <taxon>Fungi</taxon>
        <taxon>Dikarya</taxon>
        <taxon>Ascomycota</taxon>
        <taxon>Pezizomycotina</taxon>
        <taxon>Sordariomycetes</taxon>
        <taxon>Hypocreomycetidae</taxon>
        <taxon>Hypocreales</taxon>
        <taxon>Bionectriaceae</taxon>
        <taxon>Clonostachys</taxon>
    </lineage>
</organism>
<evidence type="ECO:0000313" key="13">
    <source>
        <dbReference type="EMBL" id="CAH0058697.1"/>
    </source>
</evidence>
<evidence type="ECO:0000256" key="8">
    <source>
        <dbReference type="ARBA" id="ARBA00023315"/>
    </source>
</evidence>
<keyword evidence="14" id="KW-1185">Reference proteome</keyword>
<sequence>MLSRVVSTPFRRMTRPAGILQSYSKTQFRFFAGTSKLRAIKPYLLADIGEGITECQIVSWAVKKGDLVQQFDPICEVQSDKASVEITSRFDGEIKSLHYREGEMAKVGSPLLDIDVAGDGELDNTPPVPTPSNQNHDNDIDCTRPDPQREGQGLADKNSAQQTDSISTGSRQNRPRANYASVLTTPAVRRLLREYGLSISDVQGSGKDGRVLKHDITRHVVELQTGRPQRNKEISTTSRSAPEADRRLKLSPIPSHMFKSMTASLSVPHFLYSHTVDMTALADVIKRYKEDKTLASRLTDETGTAVKLTFLPIILKALSQALNKYPVVNSLLDVSESSDGLPALLIKKSHNFGLAVDTPNGLLVPVLHGIQNHSVLTIASEASRLAYLARAGKLSPGEMKGASFTVSNIGSIGGNVVAPVILSPMTAIVGIGKVEDVPAFEVDENGIEQVVKKKKALLSWSADHRVLDGATIARCAQEVAMWLEKPELLGLALK</sequence>
<keyword evidence="8 9" id="KW-0012">Acyltransferase</keyword>
<dbReference type="PROSITE" id="PS51826">
    <property type="entry name" value="PSBD"/>
    <property type="match status" value="1"/>
</dbReference>
<keyword evidence="7" id="KW-0496">Mitochondrion</keyword>
<evidence type="ECO:0000256" key="10">
    <source>
        <dbReference type="SAM" id="MobiDB-lite"/>
    </source>
</evidence>
<comment type="caution">
    <text evidence="13">The sequence shown here is derived from an EMBL/GenBank/DDBJ whole genome shotgun (WGS) entry which is preliminary data.</text>
</comment>
<dbReference type="InterPro" id="IPR003016">
    <property type="entry name" value="2-oxoA_DH_lipoyl-BS"/>
</dbReference>
<feature type="domain" description="Lipoyl-binding" evidence="11">
    <location>
        <begin position="40"/>
        <end position="115"/>
    </location>
</feature>
<dbReference type="InterPro" id="IPR004167">
    <property type="entry name" value="PSBD"/>
</dbReference>
<evidence type="ECO:0000313" key="14">
    <source>
        <dbReference type="Proteomes" id="UP000775872"/>
    </source>
</evidence>
<name>A0A9N9ZL82_9HYPO</name>